<protein>
    <submittedName>
        <fullName evidence="2">Uncharacterized protein YhbP (UPF0306 family)</fullName>
    </submittedName>
</protein>
<dbReference type="Proteomes" id="UP000295680">
    <property type="component" value="Unassembled WGS sequence"/>
</dbReference>
<gene>
    <name evidence="2" type="ORF">EV192_102423</name>
</gene>
<dbReference type="InterPro" id="IPR011576">
    <property type="entry name" value="Pyridox_Oxase_N"/>
</dbReference>
<comment type="caution">
    <text evidence="2">The sequence shown here is derived from an EMBL/GenBank/DDBJ whole genome shotgun (WGS) entry which is preliminary data.</text>
</comment>
<proteinExistence type="predicted"/>
<evidence type="ECO:0000313" key="3">
    <source>
        <dbReference type="Proteomes" id="UP000295680"/>
    </source>
</evidence>
<dbReference type="InterPro" id="IPR012349">
    <property type="entry name" value="Split_barrel_FMN-bd"/>
</dbReference>
<name>A0A4R2JY36_9PSEU</name>
<organism evidence="2 3">
    <name type="scientific">Actinocrispum wychmicini</name>
    <dbReference type="NCBI Taxonomy" id="1213861"/>
    <lineage>
        <taxon>Bacteria</taxon>
        <taxon>Bacillati</taxon>
        <taxon>Actinomycetota</taxon>
        <taxon>Actinomycetes</taxon>
        <taxon>Pseudonocardiales</taxon>
        <taxon>Pseudonocardiaceae</taxon>
        <taxon>Actinocrispum</taxon>
    </lineage>
</organism>
<keyword evidence="3" id="KW-1185">Reference proteome</keyword>
<dbReference type="EMBL" id="SLWS01000002">
    <property type="protein sequence ID" value="TCO62286.1"/>
    <property type="molecule type" value="Genomic_DNA"/>
</dbReference>
<sequence length="161" mass="17791">MVNVTAPGYAAEEVFTAVRSVLNTTRLLAMATVSGNGVPWINNAYFAHDDELNLYFLSRPQARHTVNLNETGGSIAVSVADTQQTGDGGRRGLQMEGVCREVTEVDYPYAAAVYRERFPAMPAGLGLYHVSVMAFRLFDEATFGREVWVDGRVQWPRPAFQ</sequence>
<dbReference type="SUPFAM" id="SSF50475">
    <property type="entry name" value="FMN-binding split barrel"/>
    <property type="match status" value="1"/>
</dbReference>
<reference evidence="2 3" key="1">
    <citation type="submission" date="2019-03" db="EMBL/GenBank/DDBJ databases">
        <title>Genomic Encyclopedia of Type Strains, Phase IV (KMG-IV): sequencing the most valuable type-strain genomes for metagenomic binning, comparative biology and taxonomic classification.</title>
        <authorList>
            <person name="Goeker M."/>
        </authorList>
    </citation>
    <scope>NUCLEOTIDE SEQUENCE [LARGE SCALE GENOMIC DNA]</scope>
    <source>
        <strain evidence="2 3">DSM 45934</strain>
    </source>
</reference>
<evidence type="ECO:0000259" key="1">
    <source>
        <dbReference type="Pfam" id="PF01243"/>
    </source>
</evidence>
<evidence type="ECO:0000313" key="2">
    <source>
        <dbReference type="EMBL" id="TCO62286.1"/>
    </source>
</evidence>
<accession>A0A4R2JY36</accession>
<dbReference type="Pfam" id="PF01243">
    <property type="entry name" value="PNPOx_N"/>
    <property type="match status" value="1"/>
</dbReference>
<dbReference type="RefSeq" id="WP_132113936.1">
    <property type="nucleotide sequence ID" value="NZ_SLWS01000002.1"/>
</dbReference>
<dbReference type="Gene3D" id="2.30.110.10">
    <property type="entry name" value="Electron Transport, Fmn-binding Protein, Chain A"/>
    <property type="match status" value="1"/>
</dbReference>
<dbReference type="AlphaFoldDB" id="A0A4R2JY36"/>
<feature type="domain" description="Pyridoxamine 5'-phosphate oxidase N-terminal" evidence="1">
    <location>
        <begin position="17"/>
        <end position="119"/>
    </location>
</feature>
<dbReference type="OrthoDB" id="9788889at2"/>